<evidence type="ECO:0000313" key="4">
    <source>
        <dbReference type="Proteomes" id="UP001432027"/>
    </source>
</evidence>
<dbReference type="EMBL" id="BTSX01000006">
    <property type="protein sequence ID" value="GMT07856.1"/>
    <property type="molecule type" value="Genomic_DNA"/>
</dbReference>
<evidence type="ECO:0008006" key="5">
    <source>
        <dbReference type="Google" id="ProtNLM"/>
    </source>
</evidence>
<reference evidence="3" key="1">
    <citation type="submission" date="2023-10" db="EMBL/GenBank/DDBJ databases">
        <title>Genome assembly of Pristionchus species.</title>
        <authorList>
            <person name="Yoshida K."/>
            <person name="Sommer R.J."/>
        </authorList>
    </citation>
    <scope>NUCLEOTIDE SEQUENCE</scope>
    <source>
        <strain evidence="3">RS0144</strain>
    </source>
</reference>
<dbReference type="InterPro" id="IPR001978">
    <property type="entry name" value="Troponin"/>
</dbReference>
<dbReference type="Proteomes" id="UP001432027">
    <property type="component" value="Unassembled WGS sequence"/>
</dbReference>
<dbReference type="InterPro" id="IPR050875">
    <property type="entry name" value="Troponin_I"/>
</dbReference>
<dbReference type="InterPro" id="IPR038077">
    <property type="entry name" value="Troponin_sf"/>
</dbReference>
<dbReference type="PANTHER" id="PTHR13738:SF41">
    <property type="entry name" value="TROPONIN I 4"/>
    <property type="match status" value="1"/>
</dbReference>
<keyword evidence="4" id="KW-1185">Reference proteome</keyword>
<protein>
    <recommendedName>
        <fullName evidence="5">Troponin I</fullName>
    </recommendedName>
</protein>
<sequence>YRSEDENERHFEMEETKLRYGGPQADPDGEEEEDEEVEEEEEAEEEEEEEEEEEKPASVVERTPSPMRMTKADEEEAKKSAERERKKAEVRKRLEAAGRAKNAKKGFLTPERKKKLRKLLMLKAAEDLKQKQRQLELERQRVLAERILPLPDLDRVNLNEIFEEFKKRVISLESDCYDVNYLVRQKDFEINELSIAVNDLRGKFVKPTLKKVSATQGKFSKLTKKAEPRVDFRTGLKSAK</sequence>
<evidence type="ECO:0000256" key="1">
    <source>
        <dbReference type="ARBA" id="ARBA00009930"/>
    </source>
</evidence>
<feature type="compositionally biased region" description="Acidic residues" evidence="2">
    <location>
        <begin position="27"/>
        <end position="54"/>
    </location>
</feature>
<organism evidence="3 4">
    <name type="scientific">Pristionchus entomophagus</name>
    <dbReference type="NCBI Taxonomy" id="358040"/>
    <lineage>
        <taxon>Eukaryota</taxon>
        <taxon>Metazoa</taxon>
        <taxon>Ecdysozoa</taxon>
        <taxon>Nematoda</taxon>
        <taxon>Chromadorea</taxon>
        <taxon>Rhabditida</taxon>
        <taxon>Rhabditina</taxon>
        <taxon>Diplogasteromorpha</taxon>
        <taxon>Diplogasteroidea</taxon>
        <taxon>Neodiplogasteridae</taxon>
        <taxon>Pristionchus</taxon>
    </lineage>
</organism>
<feature type="compositionally biased region" description="Basic and acidic residues" evidence="2">
    <location>
        <begin position="1"/>
        <end position="18"/>
    </location>
</feature>
<gene>
    <name evidence="3" type="ORF">PENTCL1PPCAC_30030</name>
</gene>
<dbReference type="GO" id="GO:0006936">
    <property type="term" value="P:muscle contraction"/>
    <property type="evidence" value="ECO:0007669"/>
    <property type="project" value="TreeGrafter"/>
</dbReference>
<feature type="non-terminal residue" evidence="3">
    <location>
        <position position="1"/>
    </location>
</feature>
<evidence type="ECO:0000313" key="3">
    <source>
        <dbReference type="EMBL" id="GMT07856.1"/>
    </source>
</evidence>
<accession>A0AAV5UL70</accession>
<proteinExistence type="inferred from homology"/>
<feature type="region of interest" description="Disordered" evidence="2">
    <location>
        <begin position="1"/>
        <end position="104"/>
    </location>
</feature>
<feature type="non-terminal residue" evidence="3">
    <location>
        <position position="240"/>
    </location>
</feature>
<dbReference type="AlphaFoldDB" id="A0AAV5UL70"/>
<comment type="caution">
    <text evidence="3">The sequence shown here is derived from an EMBL/GenBank/DDBJ whole genome shotgun (WGS) entry which is preliminary data.</text>
</comment>
<dbReference type="SUPFAM" id="SSF90250">
    <property type="entry name" value="Troponin coil-coiled subunits"/>
    <property type="match status" value="1"/>
</dbReference>
<comment type="similarity">
    <text evidence="1">Belongs to the troponin I family.</text>
</comment>
<dbReference type="PANTHER" id="PTHR13738">
    <property type="entry name" value="TROPONIN I"/>
    <property type="match status" value="1"/>
</dbReference>
<dbReference type="Pfam" id="PF00992">
    <property type="entry name" value="Troponin"/>
    <property type="match status" value="1"/>
</dbReference>
<dbReference type="Gene3D" id="1.20.5.350">
    <property type="match status" value="1"/>
</dbReference>
<dbReference type="GO" id="GO:0005861">
    <property type="term" value="C:troponin complex"/>
    <property type="evidence" value="ECO:0007669"/>
    <property type="project" value="InterPro"/>
</dbReference>
<name>A0AAV5UL70_9BILA</name>
<feature type="compositionally biased region" description="Basic and acidic residues" evidence="2">
    <location>
        <begin position="70"/>
        <end position="98"/>
    </location>
</feature>
<evidence type="ECO:0000256" key="2">
    <source>
        <dbReference type="SAM" id="MobiDB-lite"/>
    </source>
</evidence>